<evidence type="ECO:0000313" key="1">
    <source>
        <dbReference type="EMBL" id="GAA1696914.1"/>
    </source>
</evidence>
<gene>
    <name evidence="1" type="ORF">GCM10009733_110220</name>
</gene>
<organism evidence="1 2">
    <name type="scientific">Nonomuraea maheshkhaliensis</name>
    <dbReference type="NCBI Taxonomy" id="419590"/>
    <lineage>
        <taxon>Bacteria</taxon>
        <taxon>Bacillati</taxon>
        <taxon>Actinomycetota</taxon>
        <taxon>Actinomycetes</taxon>
        <taxon>Streptosporangiales</taxon>
        <taxon>Streptosporangiaceae</taxon>
        <taxon>Nonomuraea</taxon>
    </lineage>
</organism>
<dbReference type="RefSeq" id="WP_346115356.1">
    <property type="nucleotide sequence ID" value="NZ_BAAAMU010000230.1"/>
</dbReference>
<reference evidence="2" key="1">
    <citation type="journal article" date="2019" name="Int. J. Syst. Evol. Microbiol.">
        <title>The Global Catalogue of Microorganisms (GCM) 10K type strain sequencing project: providing services to taxonomists for standard genome sequencing and annotation.</title>
        <authorList>
            <consortium name="The Broad Institute Genomics Platform"/>
            <consortium name="The Broad Institute Genome Sequencing Center for Infectious Disease"/>
            <person name="Wu L."/>
            <person name="Ma J."/>
        </authorList>
    </citation>
    <scope>NUCLEOTIDE SEQUENCE [LARGE SCALE GENOMIC DNA]</scope>
    <source>
        <strain evidence="2">JCM 13929</strain>
    </source>
</reference>
<protein>
    <recommendedName>
        <fullName evidence="3">MafI family immunity protein</fullName>
    </recommendedName>
</protein>
<proteinExistence type="predicted"/>
<accession>A0ABP4U3Q0</accession>
<dbReference type="EMBL" id="BAAAMU010000230">
    <property type="protein sequence ID" value="GAA1696914.1"/>
    <property type="molecule type" value="Genomic_DNA"/>
</dbReference>
<sequence>MQREDALIRTLAELVVDLAWFFESCDDSTLDSRDAVRQLEWIAYKLDALSAEDRLRLIALIRERAETEADPAFREFMEGFPEAAGLNEEDG</sequence>
<dbReference type="Proteomes" id="UP001500064">
    <property type="component" value="Unassembled WGS sequence"/>
</dbReference>
<evidence type="ECO:0000313" key="2">
    <source>
        <dbReference type="Proteomes" id="UP001500064"/>
    </source>
</evidence>
<keyword evidence="2" id="KW-1185">Reference proteome</keyword>
<comment type="caution">
    <text evidence="1">The sequence shown here is derived from an EMBL/GenBank/DDBJ whole genome shotgun (WGS) entry which is preliminary data.</text>
</comment>
<name>A0ABP4U3Q0_9ACTN</name>
<evidence type="ECO:0008006" key="3">
    <source>
        <dbReference type="Google" id="ProtNLM"/>
    </source>
</evidence>